<evidence type="ECO:0000259" key="2">
    <source>
        <dbReference type="Pfam" id="PF11127"/>
    </source>
</evidence>
<proteinExistence type="predicted"/>
<keyword evidence="1" id="KW-0812">Transmembrane</keyword>
<organism evidence="3 4">
    <name type="scientific">Rhizobium gallicum</name>
    <dbReference type="NCBI Taxonomy" id="56730"/>
    <lineage>
        <taxon>Bacteria</taxon>
        <taxon>Pseudomonadati</taxon>
        <taxon>Pseudomonadota</taxon>
        <taxon>Alphaproteobacteria</taxon>
        <taxon>Hyphomicrobiales</taxon>
        <taxon>Rhizobiaceae</taxon>
        <taxon>Rhizobium/Agrobacterium group</taxon>
        <taxon>Rhizobium</taxon>
    </lineage>
</organism>
<evidence type="ECO:0000313" key="3">
    <source>
        <dbReference type="EMBL" id="APO67662.1"/>
    </source>
</evidence>
<evidence type="ECO:0000256" key="1">
    <source>
        <dbReference type="SAM" id="Phobius"/>
    </source>
</evidence>
<accession>A0A1L5NIG6</accession>
<keyword evidence="1" id="KW-0472">Membrane</keyword>
<dbReference type="STRING" id="56730.IE4872_CH02045"/>
<dbReference type="AlphaFoldDB" id="A0A1L5NIG6"/>
<keyword evidence="1" id="KW-1133">Transmembrane helix</keyword>
<gene>
    <name evidence="3" type="ORF">IE4872_CH02045</name>
</gene>
<dbReference type="EMBL" id="CP017101">
    <property type="protein sequence ID" value="APO67662.1"/>
    <property type="molecule type" value="Genomic_DNA"/>
</dbReference>
<name>A0A1L5NIG6_9HYPH</name>
<dbReference type="Pfam" id="PF11127">
    <property type="entry name" value="YgaP-like_TM"/>
    <property type="match status" value="1"/>
</dbReference>
<sequence length="98" mass="10653">MKPMVCRLSARARAPRLTISRQVQITVGTLVLLSVLCEFLFHPAAFAFAGLLGAALAFSGISGWCGLAILLSRMHWNRIGCTVVKCLCCRCSARSARR</sequence>
<feature type="transmembrane region" description="Helical" evidence="1">
    <location>
        <begin position="47"/>
        <end position="71"/>
    </location>
</feature>
<protein>
    <recommendedName>
        <fullName evidence="2">Inner membrane protein YgaP-like transmembrane domain-containing protein</fullName>
    </recommendedName>
</protein>
<dbReference type="InterPro" id="IPR021309">
    <property type="entry name" value="YgaP-like_TM"/>
</dbReference>
<dbReference type="Proteomes" id="UP000184749">
    <property type="component" value="Chromosome"/>
</dbReference>
<evidence type="ECO:0000313" key="4">
    <source>
        <dbReference type="Proteomes" id="UP000184749"/>
    </source>
</evidence>
<dbReference type="Gene3D" id="6.10.140.1340">
    <property type="match status" value="1"/>
</dbReference>
<reference evidence="3 4" key="1">
    <citation type="submission" date="2016-09" db="EMBL/GenBank/DDBJ databases">
        <title>The complete genome sequences of Rhizobium gallicum, symbiovars gallicum and phaseoli, symbionts associated to common bean (Phaseolus vulgaris).</title>
        <authorList>
            <person name="Bustos P."/>
            <person name="Santamaria R.I."/>
            <person name="Perez-Carrascal O.M."/>
            <person name="Juarez S."/>
            <person name="Lozano L."/>
            <person name="Martinez-Flores I."/>
            <person name="Martinez-Romero E."/>
            <person name="Cevallos M."/>
            <person name="Romero D."/>
            <person name="Davila G."/>
            <person name="Gonzalez V."/>
        </authorList>
    </citation>
    <scope>NUCLEOTIDE SEQUENCE [LARGE SCALE GENOMIC DNA]</scope>
    <source>
        <strain evidence="3 4">IE4872</strain>
    </source>
</reference>
<feature type="domain" description="Inner membrane protein YgaP-like transmembrane" evidence="2">
    <location>
        <begin position="19"/>
        <end position="72"/>
    </location>
</feature>
<feature type="transmembrane region" description="Helical" evidence="1">
    <location>
        <begin position="21"/>
        <end position="41"/>
    </location>
</feature>